<evidence type="ECO:0000313" key="2">
    <source>
        <dbReference type="Proteomes" id="UP000237105"/>
    </source>
</evidence>
<dbReference type="OrthoDB" id="1752173at2759"/>
<gene>
    <name evidence="1" type="ORF">PanWU01x14_149330</name>
</gene>
<protein>
    <submittedName>
        <fullName evidence="1">Uncharacterized protein</fullName>
    </submittedName>
</protein>
<dbReference type="Proteomes" id="UP000237105">
    <property type="component" value="Unassembled WGS sequence"/>
</dbReference>
<organism evidence="1 2">
    <name type="scientific">Parasponia andersonii</name>
    <name type="common">Sponia andersonii</name>
    <dbReference type="NCBI Taxonomy" id="3476"/>
    <lineage>
        <taxon>Eukaryota</taxon>
        <taxon>Viridiplantae</taxon>
        <taxon>Streptophyta</taxon>
        <taxon>Embryophyta</taxon>
        <taxon>Tracheophyta</taxon>
        <taxon>Spermatophyta</taxon>
        <taxon>Magnoliopsida</taxon>
        <taxon>eudicotyledons</taxon>
        <taxon>Gunneridae</taxon>
        <taxon>Pentapetalae</taxon>
        <taxon>rosids</taxon>
        <taxon>fabids</taxon>
        <taxon>Rosales</taxon>
        <taxon>Cannabaceae</taxon>
        <taxon>Parasponia</taxon>
    </lineage>
</organism>
<proteinExistence type="predicted"/>
<dbReference type="EMBL" id="JXTB01000125">
    <property type="protein sequence ID" value="PON60965.1"/>
    <property type="molecule type" value="Genomic_DNA"/>
</dbReference>
<comment type="caution">
    <text evidence="1">The sequence shown here is derived from an EMBL/GenBank/DDBJ whole genome shotgun (WGS) entry which is preliminary data.</text>
</comment>
<dbReference type="AlphaFoldDB" id="A0A2P5CJ02"/>
<name>A0A2P5CJ02_PARAD</name>
<reference evidence="2" key="1">
    <citation type="submission" date="2016-06" db="EMBL/GenBank/DDBJ databases">
        <title>Parallel loss of symbiosis genes in relatives of nitrogen-fixing non-legume Parasponia.</title>
        <authorList>
            <person name="Van Velzen R."/>
            <person name="Holmer R."/>
            <person name="Bu F."/>
            <person name="Rutten L."/>
            <person name="Van Zeijl A."/>
            <person name="Liu W."/>
            <person name="Santuari L."/>
            <person name="Cao Q."/>
            <person name="Sharma T."/>
            <person name="Shen D."/>
            <person name="Roswanjaya Y."/>
            <person name="Wardhani T."/>
            <person name="Kalhor M.S."/>
            <person name="Jansen J."/>
            <person name="Van den Hoogen J."/>
            <person name="Gungor B."/>
            <person name="Hartog M."/>
            <person name="Hontelez J."/>
            <person name="Verver J."/>
            <person name="Yang W.-C."/>
            <person name="Schijlen E."/>
            <person name="Repin R."/>
            <person name="Schilthuizen M."/>
            <person name="Schranz E."/>
            <person name="Heidstra R."/>
            <person name="Miyata K."/>
            <person name="Fedorova E."/>
            <person name="Kohlen W."/>
            <person name="Bisseling T."/>
            <person name="Smit S."/>
            <person name="Geurts R."/>
        </authorList>
    </citation>
    <scope>NUCLEOTIDE SEQUENCE [LARGE SCALE GENOMIC DNA]</scope>
    <source>
        <strain evidence="2">cv. WU1-14</strain>
    </source>
</reference>
<keyword evidence="2" id="KW-1185">Reference proteome</keyword>
<evidence type="ECO:0000313" key="1">
    <source>
        <dbReference type="EMBL" id="PON60965.1"/>
    </source>
</evidence>
<sequence>MWWSWRLNFIQCIKFMARLINWHPRTTPGFDSNVYLDSNAFTSSQAQGPAHNSSAFIASPTSVNELSWDIDSGATDHMIADLNNLNIQADYKGKEKNIVGNGTLIPISHIGQALLSHGTC</sequence>
<accession>A0A2P5CJ02</accession>